<dbReference type="Pfam" id="PF01408">
    <property type="entry name" value="GFO_IDH_MocA"/>
    <property type="match status" value="1"/>
</dbReference>
<dbReference type="RefSeq" id="WP_407349739.1">
    <property type="nucleotide sequence ID" value="NZ_CP136864.1"/>
</dbReference>
<gene>
    <name evidence="3" type="ORF">R0135_08015</name>
</gene>
<reference evidence="3 4" key="1">
    <citation type="submission" date="2023-10" db="EMBL/GenBank/DDBJ databases">
        <title>Two novel species belonging to the OM43/NOR5 clade.</title>
        <authorList>
            <person name="Park M."/>
        </authorList>
    </citation>
    <scope>NUCLEOTIDE SEQUENCE [LARGE SCALE GENOMIC DNA]</scope>
    <source>
        <strain evidence="3 4">IMCC43200</strain>
    </source>
</reference>
<dbReference type="InterPro" id="IPR036291">
    <property type="entry name" value="NAD(P)-bd_dom_sf"/>
</dbReference>
<evidence type="ECO:0000313" key="3">
    <source>
        <dbReference type="EMBL" id="WOJ95106.1"/>
    </source>
</evidence>
<feature type="domain" description="Gfo/Idh/MocA-like oxidoreductase N-terminal" evidence="1">
    <location>
        <begin position="36"/>
        <end position="155"/>
    </location>
</feature>
<dbReference type="InterPro" id="IPR050424">
    <property type="entry name" value="Gfo-Idh-MocA_inositol_DH"/>
</dbReference>
<proteinExistence type="predicted"/>
<dbReference type="Proteomes" id="UP001626537">
    <property type="component" value="Chromosome"/>
</dbReference>
<dbReference type="EMBL" id="CP136864">
    <property type="protein sequence ID" value="WOJ95106.1"/>
    <property type="molecule type" value="Genomic_DNA"/>
</dbReference>
<evidence type="ECO:0000259" key="1">
    <source>
        <dbReference type="Pfam" id="PF01408"/>
    </source>
</evidence>
<dbReference type="PANTHER" id="PTHR43593">
    <property type="match status" value="1"/>
</dbReference>
<dbReference type="SUPFAM" id="SSF51735">
    <property type="entry name" value="NAD(P)-binding Rossmann-fold domains"/>
    <property type="match status" value="1"/>
</dbReference>
<dbReference type="InterPro" id="IPR004104">
    <property type="entry name" value="Gfo/Idh/MocA-like_OxRdtase_C"/>
</dbReference>
<dbReference type="Pfam" id="PF02894">
    <property type="entry name" value="GFO_IDH_MocA_C"/>
    <property type="match status" value="1"/>
</dbReference>
<dbReference type="PANTHER" id="PTHR43593:SF1">
    <property type="entry name" value="INOSITOL 2-DEHYDROGENASE"/>
    <property type="match status" value="1"/>
</dbReference>
<dbReference type="InterPro" id="IPR000683">
    <property type="entry name" value="Gfo/Idh/MocA-like_OxRdtase_N"/>
</dbReference>
<organism evidence="3 4">
    <name type="scientific">Congregibacter variabilis</name>
    <dbReference type="NCBI Taxonomy" id="3081200"/>
    <lineage>
        <taxon>Bacteria</taxon>
        <taxon>Pseudomonadati</taxon>
        <taxon>Pseudomonadota</taxon>
        <taxon>Gammaproteobacteria</taxon>
        <taxon>Cellvibrionales</taxon>
        <taxon>Halieaceae</taxon>
        <taxon>Congregibacter</taxon>
    </lineage>
</organism>
<dbReference type="Gene3D" id="3.40.50.720">
    <property type="entry name" value="NAD(P)-binding Rossmann-like Domain"/>
    <property type="match status" value="1"/>
</dbReference>
<evidence type="ECO:0000313" key="4">
    <source>
        <dbReference type="Proteomes" id="UP001626537"/>
    </source>
</evidence>
<dbReference type="SUPFAM" id="SSF55347">
    <property type="entry name" value="Glyceraldehyde-3-phosphate dehydrogenase-like, C-terminal domain"/>
    <property type="match status" value="1"/>
</dbReference>
<accession>A0ABZ0I7S3</accession>
<name>A0ABZ0I7S3_9GAMM</name>
<protein>
    <submittedName>
        <fullName evidence="3">Gfo/Idh/MocA family oxidoreductase</fullName>
    </submittedName>
</protein>
<evidence type="ECO:0000259" key="2">
    <source>
        <dbReference type="Pfam" id="PF02894"/>
    </source>
</evidence>
<dbReference type="Gene3D" id="3.30.360.10">
    <property type="entry name" value="Dihydrodipicolinate Reductase, domain 2"/>
    <property type="match status" value="1"/>
</dbReference>
<sequence>MRHFYDESSGLKAARASAHLAGNPGVKSADDRPGLAIVGVGMMGREHMRVAHLLGRTVLRGIYDQSPASLELASHEMVQLKEPAPYHYPSLEAVFADPAVDAVIISTPNYTHWELVRVALSSGKALLVEKPMATRLQDALSMVEAVRDYQGLFQLGMQYRFKAQYVDLFAAVKNDRALGDVKTISMSEYRPQFLDKVKQWNKFNVYSGGTLVEKCCHYFDLINQMAGALPQSVYASGGAAVNFLDFDYAGDRSDIDDHAFVIINYCNDIRASFCLNMFSQELYEELVVVGDKGRAVASENATFKRDEPSRGILQLEVTGHPLYTPVDVSYPRAIEESGHSGATFFAQECFLDRLAGSEADGATAMQGLWAIIVASAAQKSMRENAVVDINEFLGDYGTSVSALAGDRQRSPSV</sequence>
<feature type="domain" description="Gfo/Idh/MocA-like oxidoreductase C-terminal" evidence="2">
    <location>
        <begin position="176"/>
        <end position="388"/>
    </location>
</feature>
<keyword evidence="4" id="KW-1185">Reference proteome</keyword>